<sequence length="229" mass="24463">MPPAAKGGSQAPALRILIRRDIIRGKLPQGAKITEAALAERYGSSRVPVREALRVLAAEGFVESRPYAGSRVARLEPEEAGDLFAVRAVVEAATARRAAERAARQAASGTPDTAWWEARRRIGEIVAAGDAALAGGELQDLAELNAAFHLGVAELAGSASLQALLRQLAGKIEWLYTADVGVRGKESWPEHRRILAAVDAGNGSEAERLMSRHIDRSRESWLARFGAGT</sequence>
<dbReference type="SMART" id="SM00895">
    <property type="entry name" value="FCD"/>
    <property type="match status" value="1"/>
</dbReference>
<dbReference type="Gene3D" id="1.20.120.530">
    <property type="entry name" value="GntR ligand-binding domain-like"/>
    <property type="match status" value="1"/>
</dbReference>
<dbReference type="SUPFAM" id="SSF48008">
    <property type="entry name" value="GntR ligand-binding domain-like"/>
    <property type="match status" value="1"/>
</dbReference>
<dbReference type="PANTHER" id="PTHR43537:SF24">
    <property type="entry name" value="GLUCONATE OPERON TRANSCRIPTIONAL REPRESSOR"/>
    <property type="match status" value="1"/>
</dbReference>
<evidence type="ECO:0000256" key="2">
    <source>
        <dbReference type="ARBA" id="ARBA00023125"/>
    </source>
</evidence>
<evidence type="ECO:0000256" key="1">
    <source>
        <dbReference type="ARBA" id="ARBA00023015"/>
    </source>
</evidence>
<evidence type="ECO:0000313" key="5">
    <source>
        <dbReference type="EMBL" id="MCC3297433.1"/>
    </source>
</evidence>
<keyword evidence="1" id="KW-0805">Transcription regulation</keyword>
<proteinExistence type="predicted"/>
<dbReference type="Proteomes" id="UP001139158">
    <property type="component" value="Unassembled WGS sequence"/>
</dbReference>
<dbReference type="InterPro" id="IPR008920">
    <property type="entry name" value="TF_FadR/GntR_C"/>
</dbReference>
<dbReference type="SUPFAM" id="SSF46785">
    <property type="entry name" value="Winged helix' DNA-binding domain"/>
    <property type="match status" value="1"/>
</dbReference>
<dbReference type="Pfam" id="PF00392">
    <property type="entry name" value="GntR"/>
    <property type="match status" value="1"/>
</dbReference>
<dbReference type="SMART" id="SM00345">
    <property type="entry name" value="HTH_GNTR"/>
    <property type="match status" value="1"/>
</dbReference>
<dbReference type="GO" id="GO:0003677">
    <property type="term" value="F:DNA binding"/>
    <property type="evidence" value="ECO:0007669"/>
    <property type="project" value="UniProtKB-KW"/>
</dbReference>
<dbReference type="CDD" id="cd07377">
    <property type="entry name" value="WHTH_GntR"/>
    <property type="match status" value="1"/>
</dbReference>
<dbReference type="InterPro" id="IPR011711">
    <property type="entry name" value="GntR_C"/>
</dbReference>
<organism evidence="5 6">
    <name type="scientific">Arthrobacter caoxuetaonis</name>
    <dbReference type="NCBI Taxonomy" id="2886935"/>
    <lineage>
        <taxon>Bacteria</taxon>
        <taxon>Bacillati</taxon>
        <taxon>Actinomycetota</taxon>
        <taxon>Actinomycetes</taxon>
        <taxon>Micrococcales</taxon>
        <taxon>Micrococcaceae</taxon>
        <taxon>Arthrobacter</taxon>
    </lineage>
</organism>
<dbReference type="PROSITE" id="PS50949">
    <property type="entry name" value="HTH_GNTR"/>
    <property type="match status" value="1"/>
</dbReference>
<dbReference type="RefSeq" id="WP_227895279.1">
    <property type="nucleotide sequence ID" value="NZ_CP099466.1"/>
</dbReference>
<evidence type="ECO:0000313" key="6">
    <source>
        <dbReference type="Proteomes" id="UP001139158"/>
    </source>
</evidence>
<keyword evidence="6" id="KW-1185">Reference proteome</keyword>
<gene>
    <name evidence="5" type="ORF">LJ757_06395</name>
</gene>
<dbReference type="AlphaFoldDB" id="A0A9X1SBQ2"/>
<feature type="domain" description="HTH gntR-type" evidence="4">
    <location>
        <begin position="8"/>
        <end position="75"/>
    </location>
</feature>
<dbReference type="PRINTS" id="PR00035">
    <property type="entry name" value="HTHGNTR"/>
</dbReference>
<reference evidence="5" key="1">
    <citation type="submission" date="2021-10" db="EMBL/GenBank/DDBJ databases">
        <title>Novel species in genus Arthrobacter.</title>
        <authorList>
            <person name="Liu Y."/>
        </authorList>
    </citation>
    <scope>NUCLEOTIDE SEQUENCE</scope>
    <source>
        <strain evidence="5">Zg-Y453</strain>
    </source>
</reference>
<dbReference type="Pfam" id="PF07729">
    <property type="entry name" value="FCD"/>
    <property type="match status" value="1"/>
</dbReference>
<accession>A0A9X1SBQ2</accession>
<dbReference type="PANTHER" id="PTHR43537">
    <property type="entry name" value="TRANSCRIPTIONAL REGULATOR, GNTR FAMILY"/>
    <property type="match status" value="1"/>
</dbReference>
<comment type="caution">
    <text evidence="5">The sequence shown here is derived from an EMBL/GenBank/DDBJ whole genome shotgun (WGS) entry which is preliminary data.</text>
</comment>
<dbReference type="InterPro" id="IPR036390">
    <property type="entry name" value="WH_DNA-bd_sf"/>
</dbReference>
<evidence type="ECO:0000259" key="4">
    <source>
        <dbReference type="PROSITE" id="PS50949"/>
    </source>
</evidence>
<dbReference type="InterPro" id="IPR000524">
    <property type="entry name" value="Tscrpt_reg_HTH_GntR"/>
</dbReference>
<dbReference type="GO" id="GO:0003700">
    <property type="term" value="F:DNA-binding transcription factor activity"/>
    <property type="evidence" value="ECO:0007669"/>
    <property type="project" value="InterPro"/>
</dbReference>
<dbReference type="Gene3D" id="1.10.10.10">
    <property type="entry name" value="Winged helix-like DNA-binding domain superfamily/Winged helix DNA-binding domain"/>
    <property type="match status" value="1"/>
</dbReference>
<dbReference type="InterPro" id="IPR036388">
    <property type="entry name" value="WH-like_DNA-bd_sf"/>
</dbReference>
<evidence type="ECO:0000256" key="3">
    <source>
        <dbReference type="ARBA" id="ARBA00023163"/>
    </source>
</evidence>
<keyword evidence="2" id="KW-0238">DNA-binding</keyword>
<dbReference type="EMBL" id="JAJFZV010000004">
    <property type="protein sequence ID" value="MCC3297433.1"/>
    <property type="molecule type" value="Genomic_DNA"/>
</dbReference>
<keyword evidence="3" id="KW-0804">Transcription</keyword>
<protein>
    <submittedName>
        <fullName evidence="5">GntR family transcriptional regulator</fullName>
    </submittedName>
</protein>
<name>A0A9X1SBQ2_9MICC</name>